<proteinExistence type="predicted"/>
<name>A0A7Y9DY70_9PSEU</name>
<comment type="caution">
    <text evidence="1">The sequence shown here is derived from an EMBL/GenBank/DDBJ whole genome shotgun (WGS) entry which is preliminary data.</text>
</comment>
<accession>A0A7Y9DY70</accession>
<reference evidence="1 2" key="1">
    <citation type="submission" date="2020-07" db="EMBL/GenBank/DDBJ databases">
        <title>Sequencing the genomes of 1000 actinobacteria strains.</title>
        <authorList>
            <person name="Klenk H.-P."/>
        </authorList>
    </citation>
    <scope>NUCLEOTIDE SEQUENCE [LARGE SCALE GENOMIC DNA]</scope>
    <source>
        <strain evidence="1 2">DSM 45772</strain>
    </source>
</reference>
<dbReference type="Proteomes" id="UP000535890">
    <property type="component" value="Unassembled WGS sequence"/>
</dbReference>
<keyword evidence="2" id="KW-1185">Reference proteome</keyword>
<organism evidence="1 2">
    <name type="scientific">Actinomycetospora corticicola</name>
    <dbReference type="NCBI Taxonomy" id="663602"/>
    <lineage>
        <taxon>Bacteria</taxon>
        <taxon>Bacillati</taxon>
        <taxon>Actinomycetota</taxon>
        <taxon>Actinomycetes</taxon>
        <taxon>Pseudonocardiales</taxon>
        <taxon>Pseudonocardiaceae</taxon>
        <taxon>Actinomycetospora</taxon>
    </lineage>
</organism>
<sequence>MSTPARVRPVAAPASRCPVCLRTVAPDADGTVRVVGLAPREAPRLWVWGPAVVHDECRYDVRTPLDDRTGYLPVEQRVRTAAR</sequence>
<evidence type="ECO:0000313" key="2">
    <source>
        <dbReference type="Proteomes" id="UP000535890"/>
    </source>
</evidence>
<gene>
    <name evidence="1" type="ORF">BJ983_003484</name>
</gene>
<dbReference type="AlphaFoldDB" id="A0A7Y9DY70"/>
<dbReference type="EMBL" id="JACCBN010000001">
    <property type="protein sequence ID" value="NYD37382.1"/>
    <property type="molecule type" value="Genomic_DNA"/>
</dbReference>
<evidence type="ECO:0000313" key="1">
    <source>
        <dbReference type="EMBL" id="NYD37382.1"/>
    </source>
</evidence>
<dbReference type="RefSeq" id="WP_179794948.1">
    <property type="nucleotide sequence ID" value="NZ_BAABHP010000014.1"/>
</dbReference>
<protein>
    <submittedName>
        <fullName evidence="1">Uncharacterized protein</fullName>
    </submittedName>
</protein>